<dbReference type="EMBL" id="UINC01034852">
    <property type="protein sequence ID" value="SVB26336.1"/>
    <property type="molecule type" value="Genomic_DNA"/>
</dbReference>
<dbReference type="AlphaFoldDB" id="A0A382CJM8"/>
<evidence type="ECO:0000256" key="1">
    <source>
        <dbReference type="SAM" id="MobiDB-lite"/>
    </source>
</evidence>
<feature type="non-terminal residue" evidence="2">
    <location>
        <position position="1"/>
    </location>
</feature>
<proteinExistence type="predicted"/>
<sequence length="41" mass="4754">HNQEKPTQWPEPRKNTPMPIGRVDSLSCHELRGLLRPAVQH</sequence>
<evidence type="ECO:0000313" key="2">
    <source>
        <dbReference type="EMBL" id="SVB26336.1"/>
    </source>
</evidence>
<accession>A0A382CJM8</accession>
<protein>
    <submittedName>
        <fullName evidence="2">Uncharacterized protein</fullName>
    </submittedName>
</protein>
<organism evidence="2">
    <name type="scientific">marine metagenome</name>
    <dbReference type="NCBI Taxonomy" id="408172"/>
    <lineage>
        <taxon>unclassified sequences</taxon>
        <taxon>metagenomes</taxon>
        <taxon>ecological metagenomes</taxon>
    </lineage>
</organism>
<feature type="region of interest" description="Disordered" evidence="1">
    <location>
        <begin position="1"/>
        <end position="22"/>
    </location>
</feature>
<gene>
    <name evidence="2" type="ORF">METZ01_LOCUS179190</name>
</gene>
<reference evidence="2" key="1">
    <citation type="submission" date="2018-05" db="EMBL/GenBank/DDBJ databases">
        <authorList>
            <person name="Lanie J.A."/>
            <person name="Ng W.-L."/>
            <person name="Kazmierczak K.M."/>
            <person name="Andrzejewski T.M."/>
            <person name="Davidsen T.M."/>
            <person name="Wayne K.J."/>
            <person name="Tettelin H."/>
            <person name="Glass J.I."/>
            <person name="Rusch D."/>
            <person name="Podicherti R."/>
            <person name="Tsui H.-C.T."/>
            <person name="Winkler M.E."/>
        </authorList>
    </citation>
    <scope>NUCLEOTIDE SEQUENCE</scope>
</reference>
<name>A0A382CJM8_9ZZZZ</name>